<accession>A0A168JGM8</accession>
<dbReference type="Proteomes" id="UP000076881">
    <property type="component" value="Unassembled WGS sequence"/>
</dbReference>
<dbReference type="GO" id="GO:0016740">
    <property type="term" value="F:transferase activity"/>
    <property type="evidence" value="ECO:0007669"/>
    <property type="project" value="UniProtKB-KW"/>
</dbReference>
<dbReference type="InterPro" id="IPR016181">
    <property type="entry name" value="Acyl_CoA_acyltransferase"/>
</dbReference>
<reference evidence="2 3" key="1">
    <citation type="journal article" date="2016" name="Genome Biol. Evol.">
        <title>Divergent and convergent evolution of fungal pathogenicity.</title>
        <authorList>
            <person name="Shang Y."/>
            <person name="Xiao G."/>
            <person name="Zheng P."/>
            <person name="Cen K."/>
            <person name="Zhan S."/>
            <person name="Wang C."/>
        </authorList>
    </citation>
    <scope>NUCLEOTIDE SEQUENCE [LARGE SCALE GENOMIC DNA]</scope>
    <source>
        <strain evidence="2 3">RCEF 1005</strain>
    </source>
</reference>
<sequence>MSSTEQLRRALPANHVENTFASWAVLREYSIEEDLGCLTVIRLDSECLRDTVAVQPVASQFEALVRALEEPTLRMLAIITTAEGDSNYAATAKQLGAKFVGDGGKIMTANLSPTPGDATPEERLSAVDPTFVAQIEEKNACCVVQIMAGERVASTGKTTVKDGVATFDGIFTEMEFQRRGLATCVMAFLVRWALANGAAHGLLNGSPHGQMLYHSLGWTAIYDVINIGGEPVLGFLDRMRQKYAPKK</sequence>
<comment type="caution">
    <text evidence="2">The sequence shown here is derived from an EMBL/GenBank/DDBJ whole genome shotgun (WGS) entry which is preliminary data.</text>
</comment>
<keyword evidence="2" id="KW-0808">Transferase</keyword>
<dbReference type="OrthoDB" id="4868046at2759"/>
<dbReference type="Gene3D" id="3.40.630.30">
    <property type="match status" value="1"/>
</dbReference>
<evidence type="ECO:0000313" key="3">
    <source>
        <dbReference type="Proteomes" id="UP000076881"/>
    </source>
</evidence>
<dbReference type="SUPFAM" id="SSF55729">
    <property type="entry name" value="Acyl-CoA N-acyltransferases (Nat)"/>
    <property type="match status" value="1"/>
</dbReference>
<organism evidence="2 3">
    <name type="scientific">Akanthomyces lecanii RCEF 1005</name>
    <dbReference type="NCBI Taxonomy" id="1081108"/>
    <lineage>
        <taxon>Eukaryota</taxon>
        <taxon>Fungi</taxon>
        <taxon>Dikarya</taxon>
        <taxon>Ascomycota</taxon>
        <taxon>Pezizomycotina</taxon>
        <taxon>Sordariomycetes</taxon>
        <taxon>Hypocreomycetidae</taxon>
        <taxon>Hypocreales</taxon>
        <taxon>Cordycipitaceae</taxon>
        <taxon>Akanthomyces</taxon>
        <taxon>Cordyceps confragosa</taxon>
    </lineage>
</organism>
<protein>
    <submittedName>
        <fullName evidence="2">Acetyltransferase, GNAT family protein</fullName>
    </submittedName>
</protein>
<evidence type="ECO:0000313" key="2">
    <source>
        <dbReference type="EMBL" id="OAA80409.1"/>
    </source>
</evidence>
<keyword evidence="1" id="KW-0472">Membrane</keyword>
<keyword evidence="3" id="KW-1185">Reference proteome</keyword>
<evidence type="ECO:0000256" key="1">
    <source>
        <dbReference type="SAM" id="Phobius"/>
    </source>
</evidence>
<gene>
    <name evidence="2" type="ORF">LEL_03895</name>
</gene>
<keyword evidence="1" id="KW-0812">Transmembrane</keyword>
<keyword evidence="1" id="KW-1133">Transmembrane helix</keyword>
<proteinExistence type="predicted"/>
<feature type="transmembrane region" description="Helical" evidence="1">
    <location>
        <begin position="180"/>
        <end position="203"/>
    </location>
</feature>
<dbReference type="EMBL" id="AZHF01000002">
    <property type="protein sequence ID" value="OAA80409.1"/>
    <property type="molecule type" value="Genomic_DNA"/>
</dbReference>
<feature type="transmembrane region" description="Helical" evidence="1">
    <location>
        <begin position="215"/>
        <end position="236"/>
    </location>
</feature>
<name>A0A168JGM8_CORDF</name>
<dbReference type="AlphaFoldDB" id="A0A168JGM8"/>